<evidence type="ECO:0000256" key="1">
    <source>
        <dbReference type="SAM" id="Phobius"/>
    </source>
</evidence>
<dbReference type="SUPFAM" id="SSF48317">
    <property type="entry name" value="Acid phosphatase/Vanadium-dependent haloperoxidase"/>
    <property type="match status" value="1"/>
</dbReference>
<feature type="transmembrane region" description="Helical" evidence="1">
    <location>
        <begin position="68"/>
        <end position="85"/>
    </location>
</feature>
<reference evidence="3" key="1">
    <citation type="submission" date="2020-07" db="EMBL/GenBank/DDBJ databases">
        <title>Huge and variable diversity of episymbiotic CPR bacteria and DPANN archaea in groundwater ecosystems.</title>
        <authorList>
            <person name="He C.Y."/>
            <person name="Keren R."/>
            <person name="Whittaker M."/>
            <person name="Farag I.F."/>
            <person name="Doudna J."/>
            <person name="Cate J.H.D."/>
            <person name="Banfield J.F."/>
        </authorList>
    </citation>
    <scope>NUCLEOTIDE SEQUENCE</scope>
    <source>
        <strain evidence="3">NC_groundwater_418_Ag_B-0.1um_45_10</strain>
    </source>
</reference>
<feature type="non-terminal residue" evidence="3">
    <location>
        <position position="1"/>
    </location>
</feature>
<keyword evidence="1" id="KW-1133">Transmembrane helix</keyword>
<evidence type="ECO:0000313" key="3">
    <source>
        <dbReference type="EMBL" id="MBI2465968.1"/>
    </source>
</evidence>
<dbReference type="Proteomes" id="UP000709672">
    <property type="component" value="Unassembled WGS sequence"/>
</dbReference>
<keyword evidence="1" id="KW-0472">Membrane</keyword>
<dbReference type="Gene3D" id="1.20.144.10">
    <property type="entry name" value="Phosphatidic acid phosphatase type 2/haloperoxidase"/>
    <property type="match status" value="1"/>
</dbReference>
<protein>
    <submittedName>
        <fullName evidence="3">Phosphatase PAP2 family protein</fullName>
    </submittedName>
</protein>
<name>A0A931YDJ8_9BACT</name>
<dbReference type="InterPro" id="IPR036938">
    <property type="entry name" value="PAP2/HPO_sf"/>
</dbReference>
<dbReference type="Pfam" id="PF01569">
    <property type="entry name" value="PAP2"/>
    <property type="match status" value="1"/>
</dbReference>
<gene>
    <name evidence="3" type="ORF">HYV66_01925</name>
</gene>
<organism evidence="3 4">
    <name type="scientific">Candidatus Sungiibacteriota bacterium</name>
    <dbReference type="NCBI Taxonomy" id="2750080"/>
    <lineage>
        <taxon>Bacteria</taxon>
        <taxon>Candidatus Sungiibacteriota</taxon>
    </lineage>
</organism>
<dbReference type="InterPro" id="IPR000326">
    <property type="entry name" value="PAP2/HPO"/>
</dbReference>
<evidence type="ECO:0000259" key="2">
    <source>
        <dbReference type="Pfam" id="PF01569"/>
    </source>
</evidence>
<feature type="transmembrane region" description="Helical" evidence="1">
    <location>
        <begin position="116"/>
        <end position="134"/>
    </location>
</feature>
<sequence length="140" mass="15086">LKKFHDQPWNWLIKSSPTAYTIFILLAYTAVAAALEVNLIFAAFLAGFGMVGGVKGSERSRFSEPLSALEQVAFAFFIPIYFLLVGQKKMGFFLLVSAALIGAARVAAGVHWPSDILAGWAVGAGVSFVIFKISNRKSAV</sequence>
<feature type="domain" description="Phosphatidic acid phosphatase type 2/haloperoxidase" evidence="2">
    <location>
        <begin position="72"/>
        <end position="137"/>
    </location>
</feature>
<proteinExistence type="predicted"/>
<feature type="transmembrane region" description="Helical" evidence="1">
    <location>
        <begin position="92"/>
        <end position="110"/>
    </location>
</feature>
<comment type="caution">
    <text evidence="3">The sequence shown here is derived from an EMBL/GenBank/DDBJ whole genome shotgun (WGS) entry which is preliminary data.</text>
</comment>
<keyword evidence="1" id="KW-0812">Transmembrane</keyword>
<feature type="transmembrane region" description="Helical" evidence="1">
    <location>
        <begin position="20"/>
        <end position="48"/>
    </location>
</feature>
<dbReference type="EMBL" id="JACPHQ010000021">
    <property type="protein sequence ID" value="MBI2465968.1"/>
    <property type="molecule type" value="Genomic_DNA"/>
</dbReference>
<dbReference type="AlphaFoldDB" id="A0A931YDJ8"/>
<evidence type="ECO:0000313" key="4">
    <source>
        <dbReference type="Proteomes" id="UP000709672"/>
    </source>
</evidence>
<dbReference type="CDD" id="cd01610">
    <property type="entry name" value="PAP2_like"/>
    <property type="match status" value="1"/>
</dbReference>
<accession>A0A931YDJ8</accession>